<name>A0AAN1S0I1_9BORD</name>
<proteinExistence type="predicted"/>
<organism evidence="1 2">
    <name type="scientific">Bordetella hinzii</name>
    <dbReference type="NCBI Taxonomy" id="103855"/>
    <lineage>
        <taxon>Bacteria</taxon>
        <taxon>Pseudomonadati</taxon>
        <taxon>Pseudomonadota</taxon>
        <taxon>Betaproteobacteria</taxon>
        <taxon>Burkholderiales</taxon>
        <taxon>Alcaligenaceae</taxon>
        <taxon>Bordetella</taxon>
    </lineage>
</organism>
<keyword evidence="1" id="KW-0378">Hydrolase</keyword>
<dbReference type="EMBL" id="CP024172">
    <property type="protein sequence ID" value="AZW19155.1"/>
    <property type="molecule type" value="Genomic_DNA"/>
</dbReference>
<keyword evidence="1" id="KW-0540">Nuclease</keyword>
<dbReference type="Proteomes" id="UP000282741">
    <property type="component" value="Chromosome"/>
</dbReference>
<keyword evidence="1" id="KW-0255">Endonuclease</keyword>
<accession>A0AAN1S0I1</accession>
<dbReference type="GO" id="GO:0004519">
    <property type="term" value="F:endonuclease activity"/>
    <property type="evidence" value="ECO:0007669"/>
    <property type="project" value="UniProtKB-KW"/>
</dbReference>
<reference evidence="2" key="1">
    <citation type="submission" date="2017-10" db="EMBL/GenBank/DDBJ databases">
        <title>Whole genome sequencing of various Bordetella species.</title>
        <authorList>
            <person name="Weigand M.R."/>
            <person name="Loparev V."/>
            <person name="Peng Y."/>
            <person name="Bowden K.E."/>
            <person name="Tondella M.L."/>
            <person name="Williams M.M."/>
        </authorList>
    </citation>
    <scope>NUCLEOTIDE SEQUENCE [LARGE SCALE GENOMIC DNA]</scope>
    <source>
        <strain evidence="2">H720</strain>
    </source>
</reference>
<dbReference type="AlphaFoldDB" id="A0AAN1S0I1"/>
<protein>
    <submittedName>
        <fullName evidence="1">HNH endonuclease</fullName>
    </submittedName>
</protein>
<sequence>MSSQPWSAWYKTWRWQRLRERHLRANPLCVMCQAEGRVTEAKVCDHIEPHKGDPEKFWNGPFQSLCKAHHDSDKQALEKSGRRKVQIGVDGYPIES</sequence>
<evidence type="ECO:0000313" key="2">
    <source>
        <dbReference type="Proteomes" id="UP000282741"/>
    </source>
</evidence>
<evidence type="ECO:0000313" key="1">
    <source>
        <dbReference type="EMBL" id="AZW19155.1"/>
    </source>
</evidence>
<gene>
    <name evidence="1" type="ORF">CS347_21530</name>
</gene>